<feature type="transmembrane region" description="Helical" evidence="2">
    <location>
        <begin position="349"/>
        <end position="368"/>
    </location>
</feature>
<organism evidence="4 5">
    <name type="scientific">Allobranchiibius huperziae</name>
    <dbReference type="NCBI Taxonomy" id="1874116"/>
    <lineage>
        <taxon>Bacteria</taxon>
        <taxon>Bacillati</taxon>
        <taxon>Actinomycetota</taxon>
        <taxon>Actinomycetes</taxon>
        <taxon>Micrococcales</taxon>
        <taxon>Dermacoccaceae</taxon>
        <taxon>Allobranchiibius</taxon>
    </lineage>
</organism>
<feature type="transmembrane region" description="Helical" evidence="2">
    <location>
        <begin position="124"/>
        <end position="141"/>
    </location>
</feature>
<feature type="domain" description="Alpha-(1-&gt;3)-arabinofuranosyltransferase N-terminal GT-C" evidence="3">
    <location>
        <begin position="50"/>
        <end position="680"/>
    </location>
</feature>
<sequence length="1236" mass="126968">MEPAARAAPTVMSGEAQTLRVVDRVSHHRPAGSPPDRARVIRVLAVLAMALLPWLVAPGEVQPDTKIDLTLSPWTYLARSVDAWNGHAGLGELQNQAYGYLFPMGPVFGIGHSLGLPAWACQRVWWTILLLVAFLGVQRLVRELRLAGPSVALLAAAAYALCPRVLTLLAENSSEAWPMAVAPWLVLAARPLLRAELDRRGVLRSVAASGLLAAALGGVNAAASGLMLVIPFLFLLTHPQGRRRIGWWVLGVLAGALWWLLPLLVLGGYGYPFLDFIETASMTTAVTSTPNVLRGNSDWIAYILDSAGHPTWQSGWTSAQSLVSIVATSAVAGIGLVGVARLRSHLGRFALLSVLVGTVFMTIGHHGVVGSPVAGQARALLDGSLAPLRNVHKADALIRLPVVLGLAVVLDRLRRSREVAARLTAAALVVLVAAAMTPIWQGRLADSGGYRAVPVSWSVMAHRIDAAAERAGGSTLLFPNARTATYDWGTTSDDPMSALAASPLVFRAAAPLGEPGATRMLDTADQLASSGEVQPGLAAGLARMGIARIVVRHSIASTVGAQPWSLVEATLRRSPGFAYAGSAGTGTDRLTLWTVSESRTVAAYARDDDLRVVGGPESIFDLATVGALAPDQGAQIVGGTTAVGATVPNVVTDSLRWRSYNNGVSAADGYSPTLTGADRTPDHIGARDLPPGGDPANQPVRELIGMSSWSASSSGADPTARTYAGPGAGIAAAFDDDPDTAWRTGDHESDASLSFTPTSRTPLREVDVDLASGPGLDRVGSVRVSVGAVHGATVRVARGQTALRLRLPRAATGAVRIDLKVAGAATDPVIGLTRVSVPGQQLGSIISLPGRVDPTRTSVLLRRDPREHSTAATQGEDPATLRRRVTFSRSGQVVPSVWVRSAASGAGALQLACGQAGVLRIGTSSVPLRLTASAAQVAQGGLLRAQPCATSAAVAVGPQTVSVAPGDGVRAELVYLRRDSSAGVDAGASIPARAYGALRSGDGTVRIGGGGARVVALTEGYNRGWHASLAGRSLPAVRVDGWRQGFVVPAGAAATLHVTFGPTRWQRAGLIVGALAVLALAVLAVGSRRRGRRAVADGPDVTDPSYDGAAPGPTRVTVMAAVLSVGVGVLMSGLAGVVVGALCLLVPRRLVGWGIGGSMAVAGVLLASLGVVDQRSVGAILGQLAGTVTACLLARCLAGVRTGSGGGPAPAPAAPPGPPTPAPPRSSAPSPRPASS</sequence>
<dbReference type="AlphaFoldDB" id="A0A853DIE1"/>
<dbReference type="Pfam" id="PF11847">
    <property type="entry name" value="GT-C_AftD"/>
    <property type="match status" value="1"/>
</dbReference>
<name>A0A853DIE1_9MICO</name>
<feature type="transmembrane region" description="Helical" evidence="2">
    <location>
        <begin position="213"/>
        <end position="235"/>
    </location>
</feature>
<keyword evidence="2" id="KW-1133">Transmembrane helix</keyword>
<feature type="region of interest" description="Disordered" evidence="1">
    <location>
        <begin position="738"/>
        <end position="758"/>
    </location>
</feature>
<feature type="transmembrane region" description="Helical" evidence="2">
    <location>
        <begin position="247"/>
        <end position="271"/>
    </location>
</feature>
<feature type="transmembrane region" description="Helical" evidence="2">
    <location>
        <begin position="396"/>
        <end position="413"/>
    </location>
</feature>
<gene>
    <name evidence="4" type="ORF">HNR15_001767</name>
</gene>
<feature type="transmembrane region" description="Helical" evidence="2">
    <location>
        <begin position="322"/>
        <end position="342"/>
    </location>
</feature>
<evidence type="ECO:0000256" key="2">
    <source>
        <dbReference type="SAM" id="Phobius"/>
    </source>
</evidence>
<dbReference type="RefSeq" id="WP_179480982.1">
    <property type="nucleotide sequence ID" value="NZ_JACCFW010000001.1"/>
</dbReference>
<evidence type="ECO:0000259" key="3">
    <source>
        <dbReference type="Pfam" id="PF11847"/>
    </source>
</evidence>
<feature type="transmembrane region" description="Helical" evidence="2">
    <location>
        <begin position="1065"/>
        <end position="1085"/>
    </location>
</feature>
<keyword evidence="2" id="KW-0472">Membrane</keyword>
<dbReference type="Proteomes" id="UP000571817">
    <property type="component" value="Unassembled WGS sequence"/>
</dbReference>
<evidence type="ECO:0000256" key="1">
    <source>
        <dbReference type="SAM" id="MobiDB-lite"/>
    </source>
</evidence>
<comment type="caution">
    <text evidence="4">The sequence shown here is derived from an EMBL/GenBank/DDBJ whole genome shotgun (WGS) entry which is preliminary data.</text>
</comment>
<keyword evidence="4" id="KW-0808">Transferase</keyword>
<keyword evidence="4" id="KW-0328">Glycosyltransferase</keyword>
<feature type="compositionally biased region" description="Pro residues" evidence="1">
    <location>
        <begin position="1209"/>
        <end position="1236"/>
    </location>
</feature>
<feature type="region of interest" description="Disordered" evidence="1">
    <location>
        <begin position="1203"/>
        <end position="1236"/>
    </location>
</feature>
<evidence type="ECO:0000313" key="4">
    <source>
        <dbReference type="EMBL" id="NYJ74804.1"/>
    </source>
</evidence>
<feature type="transmembrane region" description="Helical" evidence="2">
    <location>
        <begin position="420"/>
        <end position="440"/>
    </location>
</feature>
<feature type="transmembrane region" description="Helical" evidence="2">
    <location>
        <begin position="147"/>
        <end position="169"/>
    </location>
</feature>
<dbReference type="InterPro" id="IPR021798">
    <property type="entry name" value="AftD_N"/>
</dbReference>
<keyword evidence="5" id="KW-1185">Reference proteome</keyword>
<evidence type="ECO:0000313" key="5">
    <source>
        <dbReference type="Proteomes" id="UP000571817"/>
    </source>
</evidence>
<accession>A0A853DIE1</accession>
<feature type="transmembrane region" description="Helical" evidence="2">
    <location>
        <begin position="1121"/>
        <end position="1147"/>
    </location>
</feature>
<keyword evidence="2" id="KW-0812">Transmembrane</keyword>
<proteinExistence type="predicted"/>
<protein>
    <submittedName>
        <fullName evidence="4">Arabinofuranan 3-O-arabinosyltransferase</fullName>
        <ecNumber evidence="4">2.4.2.-</ecNumber>
    </submittedName>
</protein>
<dbReference type="GO" id="GO:0016757">
    <property type="term" value="F:glycosyltransferase activity"/>
    <property type="evidence" value="ECO:0007669"/>
    <property type="project" value="UniProtKB-KW"/>
</dbReference>
<dbReference type="EMBL" id="JACCFW010000001">
    <property type="protein sequence ID" value="NYJ74804.1"/>
    <property type="molecule type" value="Genomic_DNA"/>
</dbReference>
<reference evidence="4 5" key="1">
    <citation type="submission" date="2020-07" db="EMBL/GenBank/DDBJ databases">
        <title>Sequencing the genomes of 1000 actinobacteria strains.</title>
        <authorList>
            <person name="Klenk H.-P."/>
        </authorList>
    </citation>
    <scope>NUCLEOTIDE SEQUENCE [LARGE SCALE GENOMIC DNA]</scope>
    <source>
        <strain evidence="4 5">DSM 29531</strain>
    </source>
</reference>
<feature type="transmembrane region" description="Helical" evidence="2">
    <location>
        <begin position="1153"/>
        <end position="1172"/>
    </location>
</feature>
<dbReference type="EC" id="2.4.2.-" evidence="4"/>
<feature type="transmembrane region" description="Helical" evidence="2">
    <location>
        <begin position="97"/>
        <end position="117"/>
    </location>
</feature>